<dbReference type="FunFam" id="3.30.300.30:FF:000008">
    <property type="entry name" value="2,3-dihydroxybenzoate-AMP ligase"/>
    <property type="match status" value="1"/>
</dbReference>
<dbReference type="PROSITE" id="PS00455">
    <property type="entry name" value="AMP_BINDING"/>
    <property type="match status" value="1"/>
</dbReference>
<protein>
    <submittedName>
        <fullName evidence="5">AMP-binding protein</fullName>
    </submittedName>
</protein>
<feature type="domain" description="AMP-dependent synthetase/ligase" evidence="3">
    <location>
        <begin position="9"/>
        <end position="359"/>
    </location>
</feature>
<dbReference type="EMBL" id="JACCEV010000001">
    <property type="protein sequence ID" value="NYT84850.1"/>
    <property type="molecule type" value="Genomic_DNA"/>
</dbReference>
<reference evidence="5 6" key="1">
    <citation type="submission" date="2020-07" db="EMBL/GenBank/DDBJ databases">
        <title>Taxonomic revisions and descriptions of new bacterial species based on genomic comparisons in the high-G+C-content subgroup of the family Alcaligenaceae.</title>
        <authorList>
            <person name="Szabo A."/>
            <person name="Felfoldi T."/>
        </authorList>
    </citation>
    <scope>NUCLEOTIDE SEQUENCE [LARGE SCALE GENOMIC DNA]</scope>
    <source>
        <strain evidence="5 6">DSM 25667</strain>
    </source>
</reference>
<evidence type="ECO:0000313" key="5">
    <source>
        <dbReference type="EMBL" id="NYT84850.1"/>
    </source>
</evidence>
<dbReference type="GO" id="GO:0016878">
    <property type="term" value="F:acid-thiol ligase activity"/>
    <property type="evidence" value="ECO:0007669"/>
    <property type="project" value="UniProtKB-ARBA"/>
</dbReference>
<dbReference type="Pfam" id="PF13193">
    <property type="entry name" value="AMP-binding_C"/>
    <property type="match status" value="1"/>
</dbReference>
<evidence type="ECO:0000313" key="6">
    <source>
        <dbReference type="Proteomes" id="UP000554144"/>
    </source>
</evidence>
<evidence type="ECO:0000259" key="4">
    <source>
        <dbReference type="Pfam" id="PF13193"/>
    </source>
</evidence>
<evidence type="ECO:0000256" key="2">
    <source>
        <dbReference type="ARBA" id="ARBA00022598"/>
    </source>
</evidence>
<comment type="similarity">
    <text evidence="1">Belongs to the ATP-dependent AMP-binding enzyme family.</text>
</comment>
<dbReference type="Gene3D" id="3.30.300.30">
    <property type="match status" value="1"/>
</dbReference>
<name>A0A853GYK1_9BURK</name>
<dbReference type="InterPro" id="IPR020845">
    <property type="entry name" value="AMP-binding_CS"/>
</dbReference>
<evidence type="ECO:0000259" key="3">
    <source>
        <dbReference type="Pfam" id="PF00501"/>
    </source>
</evidence>
<dbReference type="Pfam" id="PF00501">
    <property type="entry name" value="AMP-binding"/>
    <property type="match status" value="1"/>
</dbReference>
<gene>
    <name evidence="5" type="ORF">H0A62_04465</name>
</gene>
<comment type="caution">
    <text evidence="5">The sequence shown here is derived from an EMBL/GenBank/DDBJ whole genome shotgun (WGS) entry which is preliminary data.</text>
</comment>
<evidence type="ECO:0000256" key="1">
    <source>
        <dbReference type="ARBA" id="ARBA00006432"/>
    </source>
</evidence>
<feature type="domain" description="AMP-binding enzyme C-terminal" evidence="4">
    <location>
        <begin position="409"/>
        <end position="484"/>
    </location>
</feature>
<dbReference type="CDD" id="cd17631">
    <property type="entry name" value="FACL_FadD13-like"/>
    <property type="match status" value="1"/>
</dbReference>
<dbReference type="InterPro" id="IPR025110">
    <property type="entry name" value="AMP-bd_C"/>
</dbReference>
<keyword evidence="2" id="KW-0436">Ligase</keyword>
<dbReference type="Gene3D" id="3.40.50.12780">
    <property type="entry name" value="N-terminal domain of ligase-like"/>
    <property type="match status" value="1"/>
</dbReference>
<keyword evidence="6" id="KW-1185">Reference proteome</keyword>
<dbReference type="InterPro" id="IPR000873">
    <property type="entry name" value="AMP-dep_synth/lig_dom"/>
</dbReference>
<dbReference type="PANTHER" id="PTHR43767">
    <property type="entry name" value="LONG-CHAIN-FATTY-ACID--COA LIGASE"/>
    <property type="match status" value="1"/>
</dbReference>
<dbReference type="OrthoDB" id="9766486at2"/>
<dbReference type="AlphaFoldDB" id="A0A853GYK1"/>
<sequence>MVTLSASIEHWAHSTPDQLAIRYGDTRINYADLFKRVCHVAGVLAGQGVGRGDIVALLMKNSAAFVELTLAISHLGAVVLPVNYRLGKDEVEYILHHSGAKLLCVDQSLEANAGSTPRLVITPAHEHDAGLLDKAAAPVQEPAPVTSADMFRLMYTSGTTGLPKGVRHSYENFYWKTLDHISELQLSAADRLLVVGPLYHVGAFDLPGFALFEVGGSLTILRDFDANDALQAIQDDRLTGAWLAPIMLNRLLALPDSQRYERSSLKWVVGGGERTPAQRIEAFGSLFPEGRYVDAYGLTETCSGDTMMQAGREIEKIGSAGRALSHVRIQIRDGEGHVQPDGQVGEICLWGPKVTRGYWKDEQRTEDSFFDDWFRSGDMGYLDEDGFLFLVDRKKDMVISGGENIASSEVERVLYQLPDIEEAAVIGLPDAKWGERVVAVTVLREGATLTLDALQEHCRGKIGGFKIPRQLVVLEALPRNPSGKVLKRVLRDELAAQHPD</sequence>
<dbReference type="Proteomes" id="UP000554144">
    <property type="component" value="Unassembled WGS sequence"/>
</dbReference>
<dbReference type="SUPFAM" id="SSF56801">
    <property type="entry name" value="Acetyl-CoA synthetase-like"/>
    <property type="match status" value="1"/>
</dbReference>
<dbReference type="PANTHER" id="PTHR43767:SF1">
    <property type="entry name" value="NONRIBOSOMAL PEPTIDE SYNTHASE PES1 (EUROFUNG)-RELATED"/>
    <property type="match status" value="1"/>
</dbReference>
<dbReference type="InterPro" id="IPR045851">
    <property type="entry name" value="AMP-bd_C_sf"/>
</dbReference>
<dbReference type="RefSeq" id="WP_130037849.1">
    <property type="nucleotide sequence ID" value="NZ_JACCEV010000001.1"/>
</dbReference>
<organism evidence="5 6">
    <name type="scientific">Pollutimonas harenae</name>
    <dbReference type="NCBI Taxonomy" id="657015"/>
    <lineage>
        <taxon>Bacteria</taxon>
        <taxon>Pseudomonadati</taxon>
        <taxon>Pseudomonadota</taxon>
        <taxon>Betaproteobacteria</taxon>
        <taxon>Burkholderiales</taxon>
        <taxon>Alcaligenaceae</taxon>
        <taxon>Pollutimonas</taxon>
    </lineage>
</organism>
<dbReference type="InterPro" id="IPR042099">
    <property type="entry name" value="ANL_N_sf"/>
</dbReference>
<accession>A0A853GYK1</accession>
<proteinExistence type="inferred from homology"/>
<dbReference type="InterPro" id="IPR050237">
    <property type="entry name" value="ATP-dep_AMP-bd_enzyme"/>
</dbReference>